<comment type="function">
    <text evidence="1">Crystallins are the dominant structural components of the vertebrate eye lens.</text>
</comment>
<keyword evidence="11" id="KW-1185">Reference proteome</keyword>
<reference evidence="10" key="1">
    <citation type="submission" date="2023-05" db="EMBL/GenBank/DDBJ databases">
        <authorList>
            <person name="Stuckert A."/>
        </authorList>
    </citation>
    <scope>NUCLEOTIDE SEQUENCE</scope>
</reference>
<dbReference type="InterPro" id="IPR011024">
    <property type="entry name" value="G_crystallin-like"/>
</dbReference>
<accession>A0ABN9C3Y5</accession>
<feature type="domain" description="Beta/gamma crystallin 'Greek key'" evidence="9">
    <location>
        <begin position="22"/>
        <end position="68"/>
    </location>
</feature>
<evidence type="ECO:0000256" key="7">
    <source>
        <dbReference type="ARBA" id="ARBA00042193"/>
    </source>
</evidence>
<evidence type="ECO:0000256" key="8">
    <source>
        <dbReference type="SAM" id="MobiDB-lite"/>
    </source>
</evidence>
<dbReference type="SUPFAM" id="SSF49695">
    <property type="entry name" value="gamma-Crystallin-like"/>
    <property type="match status" value="1"/>
</dbReference>
<evidence type="ECO:0000259" key="9">
    <source>
        <dbReference type="PROSITE" id="PS50915"/>
    </source>
</evidence>
<dbReference type="PANTHER" id="PTHR11818">
    <property type="entry name" value="BETA/GAMMA CRYSTALLIN"/>
    <property type="match status" value="1"/>
</dbReference>
<name>A0ABN9C3Y5_9NEOB</name>
<organism evidence="10 11">
    <name type="scientific">Staurois parvus</name>
    <dbReference type="NCBI Taxonomy" id="386267"/>
    <lineage>
        <taxon>Eukaryota</taxon>
        <taxon>Metazoa</taxon>
        <taxon>Chordata</taxon>
        <taxon>Craniata</taxon>
        <taxon>Vertebrata</taxon>
        <taxon>Euteleostomi</taxon>
        <taxon>Amphibia</taxon>
        <taxon>Batrachia</taxon>
        <taxon>Anura</taxon>
        <taxon>Neobatrachia</taxon>
        <taxon>Ranoidea</taxon>
        <taxon>Ranidae</taxon>
        <taxon>Staurois</taxon>
    </lineage>
</organism>
<dbReference type="PANTHER" id="PTHR11818:SF7">
    <property type="entry name" value="BETA-CRYSTALLIN A2"/>
    <property type="match status" value="1"/>
</dbReference>
<keyword evidence="4" id="KW-0677">Repeat</keyword>
<evidence type="ECO:0000313" key="11">
    <source>
        <dbReference type="Proteomes" id="UP001162483"/>
    </source>
</evidence>
<dbReference type="PRINTS" id="PR01367">
    <property type="entry name" value="BGCRYSTALLIN"/>
</dbReference>
<evidence type="ECO:0000256" key="5">
    <source>
        <dbReference type="ARBA" id="ARBA00025922"/>
    </source>
</evidence>
<dbReference type="InterPro" id="IPR001064">
    <property type="entry name" value="Beta/gamma_crystallin"/>
</dbReference>
<evidence type="ECO:0000256" key="3">
    <source>
        <dbReference type="ARBA" id="ARBA00022613"/>
    </source>
</evidence>
<comment type="caution">
    <text evidence="10">The sequence shown here is derived from an EMBL/GenBank/DDBJ whole genome shotgun (WGS) entry which is preliminary data.</text>
</comment>
<feature type="compositionally biased region" description="Polar residues" evidence="8">
    <location>
        <begin position="155"/>
        <end position="179"/>
    </location>
</feature>
<dbReference type="PROSITE" id="PS50915">
    <property type="entry name" value="CRYSTALLIN_BETA_GAMMA"/>
    <property type="match status" value="1"/>
</dbReference>
<evidence type="ECO:0000256" key="2">
    <source>
        <dbReference type="ARBA" id="ARBA00009646"/>
    </source>
</evidence>
<proteinExistence type="inferred from homology"/>
<dbReference type="InterPro" id="IPR050252">
    <property type="entry name" value="Beta/Gamma-Crystallin"/>
</dbReference>
<dbReference type="EMBL" id="CATNWA010007416">
    <property type="protein sequence ID" value="CAI9553997.1"/>
    <property type="molecule type" value="Genomic_DNA"/>
</dbReference>
<keyword evidence="3" id="KW-0273">Eye lens protein</keyword>
<dbReference type="Gene3D" id="2.60.20.10">
    <property type="entry name" value="Crystallins"/>
    <property type="match status" value="2"/>
</dbReference>
<protein>
    <recommendedName>
        <fullName evidence="6">Beta-crystallin A2</fullName>
    </recommendedName>
    <alternativeName>
        <fullName evidence="7">Beta-A2 crystallin</fullName>
    </alternativeName>
</protein>
<evidence type="ECO:0000256" key="4">
    <source>
        <dbReference type="ARBA" id="ARBA00022737"/>
    </source>
</evidence>
<dbReference type="SMART" id="SM00247">
    <property type="entry name" value="XTALbg"/>
    <property type="match status" value="2"/>
</dbReference>
<gene>
    <name evidence="10" type="ORF">SPARVUS_LOCUS4125803</name>
</gene>
<feature type="region of interest" description="Disordered" evidence="8">
    <location>
        <begin position="152"/>
        <end position="186"/>
    </location>
</feature>
<dbReference type="Pfam" id="PF00030">
    <property type="entry name" value="Crystall"/>
    <property type="match status" value="2"/>
</dbReference>
<comment type="subunit">
    <text evidence="5">Homo/heterodimer, or complexes of higher-order. The structure of beta-crystallin oligomers seems to be stabilized through interactions between the N-terminal arms.</text>
</comment>
<dbReference type="Proteomes" id="UP001162483">
    <property type="component" value="Unassembled WGS sequence"/>
</dbReference>
<sequence>MECPNIMERGFRKIRSIKVENGPWVGFEYPEFQGQQFILEKGDYPRWEAWSGNTGYRTEHLLSFRPVKCANHSDSKVTLYEGENFQGRKFELCDDYPSLQAMGWCTKRWPPSRSALAPGWHISSPDTEDTSMCWKETGTMVNTGTIMNTALRPTLTRSSPSAASSTKEPSRDLTATLSMTPIPAAR</sequence>
<comment type="similarity">
    <text evidence="2">Belongs to the beta/gamma-crystallin family.</text>
</comment>
<evidence type="ECO:0000256" key="1">
    <source>
        <dbReference type="ARBA" id="ARBA00003689"/>
    </source>
</evidence>
<evidence type="ECO:0000256" key="6">
    <source>
        <dbReference type="ARBA" id="ARBA00040560"/>
    </source>
</evidence>
<evidence type="ECO:0000313" key="10">
    <source>
        <dbReference type="EMBL" id="CAI9553997.1"/>
    </source>
</evidence>